<keyword evidence="4" id="KW-1185">Reference proteome</keyword>
<organism evidence="3 4">
    <name type="scientific">Sphaerospermopsis reniformis</name>
    <dbReference type="NCBI Taxonomy" id="531300"/>
    <lineage>
        <taxon>Bacteria</taxon>
        <taxon>Bacillati</taxon>
        <taxon>Cyanobacteriota</taxon>
        <taxon>Cyanophyceae</taxon>
        <taxon>Nostocales</taxon>
        <taxon>Aphanizomenonaceae</taxon>
        <taxon>Sphaerospermopsis</taxon>
    </lineage>
</organism>
<keyword evidence="1" id="KW-0175">Coiled coil</keyword>
<dbReference type="Pfam" id="PF05685">
    <property type="entry name" value="Uma2"/>
    <property type="match status" value="1"/>
</dbReference>
<dbReference type="Proteomes" id="UP000300142">
    <property type="component" value="Unassembled WGS sequence"/>
</dbReference>
<evidence type="ECO:0000313" key="3">
    <source>
        <dbReference type="EMBL" id="GCL36459.1"/>
    </source>
</evidence>
<dbReference type="EMBL" id="BJCE01000038">
    <property type="protein sequence ID" value="GCL36459.1"/>
    <property type="molecule type" value="Genomic_DNA"/>
</dbReference>
<comment type="caution">
    <text evidence="3">The sequence shown here is derived from an EMBL/GenBank/DDBJ whole genome shotgun (WGS) entry which is preliminary data.</text>
</comment>
<reference evidence="4" key="1">
    <citation type="submission" date="2019-02" db="EMBL/GenBank/DDBJ databases">
        <title>Draft genome sequence of Sphaerospermopsis reniformis NIES-1949.</title>
        <authorList>
            <person name="Yamaguchi H."/>
            <person name="Suzuki S."/>
            <person name="Kawachi M."/>
        </authorList>
    </citation>
    <scope>NUCLEOTIDE SEQUENCE [LARGE SCALE GENOMIC DNA]</scope>
    <source>
        <strain evidence="4">NIES-1949</strain>
    </source>
</reference>
<feature type="domain" description="Putative restriction endonuclease" evidence="2">
    <location>
        <begin position="55"/>
        <end position="227"/>
    </location>
</feature>
<proteinExistence type="predicted"/>
<name>A0A479ZUP4_9CYAN</name>
<evidence type="ECO:0000256" key="1">
    <source>
        <dbReference type="SAM" id="Coils"/>
    </source>
</evidence>
<sequence>MEAEKNNYGKKPIIDANQSYTFADYCNPLNSMSETLADIAIPPQFPDHTQLPESDGTFVKNFQEHPQSIIITDSIIQTLQKLHPDGQFCIGQDCGIYWRETEPPEKGTVAPDWFYVPDVPPRLDGKIRRSYVLWREYIPPLIVIELASGNGEEERDKTPLAGLQPGEKPGKFWVYERVIRAPYYAIYEVNSGNLEVYHLVDFSYHKMQPNERGHYPILPLGVELGLWQGSYLNNPDQVWLRWWDNQGNLLLVGKEEAQLERLRTEQQQQRAEQAESKAAKLAAKLRELGINPEDHL</sequence>
<dbReference type="AlphaFoldDB" id="A0A479ZUP4"/>
<dbReference type="InterPro" id="IPR008538">
    <property type="entry name" value="Uma2"/>
</dbReference>
<feature type="coiled-coil region" evidence="1">
    <location>
        <begin position="252"/>
        <end position="291"/>
    </location>
</feature>
<gene>
    <name evidence="3" type="ORF">SR1949_15630</name>
</gene>
<evidence type="ECO:0000259" key="2">
    <source>
        <dbReference type="Pfam" id="PF05685"/>
    </source>
</evidence>
<dbReference type="PANTHER" id="PTHR33352">
    <property type="entry name" value="SLR1095 PROTEIN"/>
    <property type="match status" value="1"/>
</dbReference>
<protein>
    <recommendedName>
        <fullName evidence="2">Putative restriction endonuclease domain-containing protein</fullName>
    </recommendedName>
</protein>
<evidence type="ECO:0000313" key="4">
    <source>
        <dbReference type="Proteomes" id="UP000300142"/>
    </source>
</evidence>
<accession>A0A479ZUP4</accession>
<dbReference type="PANTHER" id="PTHR33352:SF3">
    <property type="entry name" value="SLR1612 PROTEIN"/>
    <property type="match status" value="1"/>
</dbReference>